<reference evidence="4" key="3">
    <citation type="journal article" date="2020" name="Syst. Appl. Microbiol.">
        <title>Clarifying the taxonomy of the causal agent of bacterial leaf spot of lettuce through a polyphasic approach reveals that Xanthomonas cynarae Trebaol et al. 2000 emend. Timilsina et al. 2019 is a later heterotypic synonym of Xanthomonas hortorum Vauterin et al. 1995.</title>
        <authorList>
            <person name="Moriniere L."/>
            <person name="Burlet A."/>
            <person name="Rosenthal E.R."/>
            <person name="Nesme X."/>
            <person name="Portier P."/>
            <person name="Bull C.T."/>
            <person name="Lavire C."/>
            <person name="Fischer-Le Saux M."/>
            <person name="Bertolla F."/>
        </authorList>
    </citation>
    <scope>NUCLEOTIDE SEQUENCE</scope>
    <source>
        <strain evidence="4">CFBP2533</strain>
    </source>
</reference>
<feature type="region of interest" description="Disordered" evidence="1">
    <location>
        <begin position="225"/>
        <end position="244"/>
    </location>
</feature>
<dbReference type="EMBL" id="LR828261">
    <property type="protein sequence ID" value="CAD0314114.1"/>
    <property type="molecule type" value="Genomic_DNA"/>
</dbReference>
<reference evidence="3" key="4">
    <citation type="submission" date="2020-07" db="EMBL/GenBank/DDBJ databases">
        <authorList>
            <person name="Pothier F. J."/>
        </authorList>
    </citation>
    <scope>NUCLEOTIDE SEQUENCE</scope>
    <source>
        <strain evidence="3">CFBP 2533</strain>
    </source>
</reference>
<evidence type="ECO:0000313" key="3">
    <source>
        <dbReference type="EMBL" id="CAD0314106.1"/>
    </source>
</evidence>
<dbReference type="Proteomes" id="UP000548771">
    <property type="component" value="Unassembled WGS sequence"/>
</dbReference>
<organism evidence="3">
    <name type="scientific">Xanthomonas hortorum pv. pelargonii</name>
    <dbReference type="NCBI Taxonomy" id="453602"/>
    <lineage>
        <taxon>Bacteria</taxon>
        <taxon>Pseudomonadati</taxon>
        <taxon>Pseudomonadota</taxon>
        <taxon>Gammaproteobacteria</taxon>
        <taxon>Lysobacterales</taxon>
        <taxon>Lysobacteraceae</taxon>
        <taxon>Xanthomonas</taxon>
    </lineage>
</organism>
<reference evidence="4" key="1">
    <citation type="submission" date="2019-03" db="EMBL/GenBank/DDBJ databases">
        <authorList>
            <person name="Moriniere L."/>
            <person name="Burlet A."/>
            <person name="Rosenthal E."/>
            <person name="Portier P."/>
            <person name="Lavire C."/>
            <person name="Nesme X."/>
            <person name="Bull C.T."/>
            <person name="Le Saux M."/>
            <person name="Bertolla F."/>
        </authorList>
    </citation>
    <scope>NUCLEOTIDE SEQUENCE</scope>
    <source>
        <strain evidence="4">CFBP2533</strain>
    </source>
</reference>
<feature type="transmembrane region" description="Helical" evidence="2">
    <location>
        <begin position="119"/>
        <end position="149"/>
    </location>
</feature>
<dbReference type="AlphaFoldDB" id="A0A6V7CCN2"/>
<feature type="transmembrane region" description="Helical" evidence="2">
    <location>
        <begin position="12"/>
        <end position="33"/>
    </location>
</feature>
<evidence type="ECO:0000313" key="4">
    <source>
        <dbReference type="EMBL" id="NMI23013.1"/>
    </source>
</evidence>
<evidence type="ECO:0000313" key="5">
    <source>
        <dbReference type="Proteomes" id="UP000548771"/>
    </source>
</evidence>
<gene>
    <name evidence="3" type="ORF">CFBP2533_12020</name>
    <name evidence="4" type="ORF">E1J24_14435</name>
</gene>
<dbReference type="EMBL" id="SMDX01000019">
    <property type="protein sequence ID" value="NMI23013.1"/>
    <property type="molecule type" value="Genomic_DNA"/>
</dbReference>
<keyword evidence="2" id="KW-0472">Membrane</keyword>
<reference evidence="5" key="2">
    <citation type="journal article" date="2020" name="Syst. Appl. Microbiol.">
        <title>Clarifying the taxonomy of the causal agent of bacterial leaf spot of lettuce through a polyphasic approach reveals that Xanthomonas cynarae Trebaol et al. 2000 emend. Timilsina et al. 2019 is a later heterotypic synonym of Xanthomonas hortorum Vauterin et al. 1995.</title>
        <authorList>
            <person name="Moriniere L."/>
            <person name="Burlet A."/>
            <person name="Rosenthal E.R."/>
            <person name="Nesme X."/>
            <person name="Portier P."/>
            <person name="Bull C.T."/>
            <person name="Lavire C."/>
            <person name="Fischer-Le Saux M."/>
            <person name="Bertolla F."/>
        </authorList>
    </citation>
    <scope>NUCLEOTIDE SEQUENCE [LARGE SCALE GENOMIC DNA]</scope>
    <source>
        <strain evidence="5">CFBP2533</strain>
    </source>
</reference>
<dbReference type="EMBL" id="LR828261">
    <property type="protein sequence ID" value="CAD0314106.1"/>
    <property type="molecule type" value="Genomic_DNA"/>
</dbReference>
<accession>A0A6V7CCN2</accession>
<protein>
    <submittedName>
        <fullName evidence="3">Uncharacterized protein</fullName>
    </submittedName>
</protein>
<name>A0A6V7CCN2_9XANT</name>
<keyword evidence="2" id="KW-1133">Transmembrane helix</keyword>
<keyword evidence="2" id="KW-0812">Transmembrane</keyword>
<proteinExistence type="predicted"/>
<sequence>MTATSSQPPSRLVKWATLVGGLAALATMVGFVLHGCGHVADTTNLRQWGINDGLFERNADWKVVNGYYAVVFQGLGVLTAIPWYAALAAFLMLALGFFMMRIPSRKPPNWISSLQRLPLWLRMVGTALGQSLFAVYLAGMLFIFGLLLVSMPGLVGEKAGKEQAAEERAKIEAMPEDQWQELWRQGQRIARGKIVTSSPMRYAIYDRDFNEVRILPSDDIEIRVPQQKATPVQHEKKPPAAGRE</sequence>
<evidence type="ECO:0000256" key="1">
    <source>
        <dbReference type="SAM" id="MobiDB-lite"/>
    </source>
</evidence>
<feature type="transmembrane region" description="Helical" evidence="2">
    <location>
        <begin position="67"/>
        <end position="98"/>
    </location>
</feature>
<feature type="compositionally biased region" description="Basic and acidic residues" evidence="1">
    <location>
        <begin position="233"/>
        <end position="244"/>
    </location>
</feature>
<dbReference type="RefSeq" id="WP_168958928.1">
    <property type="nucleotide sequence ID" value="NZ_CP103838.1"/>
</dbReference>
<evidence type="ECO:0000256" key="2">
    <source>
        <dbReference type="SAM" id="Phobius"/>
    </source>
</evidence>